<dbReference type="PROSITE" id="PS50125">
    <property type="entry name" value="GUANYLATE_CYCLASE_2"/>
    <property type="match status" value="1"/>
</dbReference>
<dbReference type="Proteomes" id="UP001251857">
    <property type="component" value="Unassembled WGS sequence"/>
</dbReference>
<dbReference type="SUPFAM" id="SSF55073">
    <property type="entry name" value="Nucleotide cyclase"/>
    <property type="match status" value="1"/>
</dbReference>
<feature type="transmembrane region" description="Helical" evidence="8">
    <location>
        <begin position="86"/>
        <end position="108"/>
    </location>
</feature>
<evidence type="ECO:0000256" key="1">
    <source>
        <dbReference type="ARBA" id="ARBA00004370"/>
    </source>
</evidence>
<name>A0ABU3BZ80_9GAMM</name>
<evidence type="ECO:0000256" key="8">
    <source>
        <dbReference type="SAM" id="Phobius"/>
    </source>
</evidence>
<organism evidence="10 11">
    <name type="scientific">Spectribacter hydrogenoxidans</name>
    <dbReference type="NCBI Taxonomy" id="3075608"/>
    <lineage>
        <taxon>Bacteria</taxon>
        <taxon>Pseudomonadati</taxon>
        <taxon>Pseudomonadota</taxon>
        <taxon>Gammaproteobacteria</taxon>
        <taxon>Salinisphaerales</taxon>
        <taxon>Salinisphaeraceae</taxon>
        <taxon>Spectribacter</taxon>
    </lineage>
</organism>
<evidence type="ECO:0000256" key="3">
    <source>
        <dbReference type="ARBA" id="ARBA00022741"/>
    </source>
</evidence>
<dbReference type="GO" id="GO:0016779">
    <property type="term" value="F:nucleotidyltransferase activity"/>
    <property type="evidence" value="ECO:0007669"/>
    <property type="project" value="UniProtKB-KW"/>
</dbReference>
<dbReference type="RefSeq" id="WP_311652418.1">
    <property type="nucleotide sequence ID" value="NZ_JAVRIB010000005.1"/>
</dbReference>
<comment type="subcellular location">
    <subcellularLocation>
        <location evidence="1">Membrane</location>
    </subcellularLocation>
</comment>
<feature type="transmembrane region" description="Helical" evidence="8">
    <location>
        <begin position="56"/>
        <end position="79"/>
    </location>
</feature>
<feature type="transmembrane region" description="Helical" evidence="8">
    <location>
        <begin position="27"/>
        <end position="50"/>
    </location>
</feature>
<keyword evidence="4 8" id="KW-1133">Transmembrane helix</keyword>
<sequence>MAMTPLGLRFLVPEVERLFREWQEIEVLPVVRFGTIAAITSWVGGLPGFWVAARPAFSIAGTWVALVVSMLLLCLWLTYRPTLRRWVLPASAAVNVISGFAVIGIGFWAQPSPGVVSSVLIVIAFFGLTIFRLYPLQGAIGVGAYVVVSGWLTIGAHRDGLIELYDMFYYLFMPIAAYATGMVICIQMWRMSREAYRRSRIITEQQEKLEAERALSDELLLNILPAGIAQELKYSPGLIAQHCDGATVLFADIVGFTPLAAKLHPDAVVTLLNEIFSHFDALAENYGVEKIKTIGDAYMAVAGLPDPNPRHAVAAAEMALGMRESITGLAAARHYGINLRIGLATGPLVAGVIGTRRFAYDLWGDTVNTAARMESHGVPGQIQIDQRTQQALYARYQTEYRGRIHIKGKGTMPTWLLLARLDHRPGR</sequence>
<feature type="transmembrane region" description="Helical" evidence="8">
    <location>
        <begin position="168"/>
        <end position="189"/>
    </location>
</feature>
<dbReference type="PROSITE" id="PS00452">
    <property type="entry name" value="GUANYLATE_CYCLASE_1"/>
    <property type="match status" value="1"/>
</dbReference>
<dbReference type="InterPro" id="IPR001054">
    <property type="entry name" value="A/G_cyclase"/>
</dbReference>
<dbReference type="EC" id="2.7.7.-" evidence="10"/>
<feature type="transmembrane region" description="Helical" evidence="8">
    <location>
        <begin position="138"/>
        <end position="156"/>
    </location>
</feature>
<evidence type="ECO:0000256" key="7">
    <source>
        <dbReference type="RuleBase" id="RU000405"/>
    </source>
</evidence>
<dbReference type="SMART" id="SM00044">
    <property type="entry name" value="CYCc"/>
    <property type="match status" value="1"/>
</dbReference>
<dbReference type="PANTHER" id="PTHR11920:SF335">
    <property type="entry name" value="GUANYLATE CYCLASE"/>
    <property type="match status" value="1"/>
</dbReference>
<dbReference type="CDD" id="cd07302">
    <property type="entry name" value="CHD"/>
    <property type="match status" value="1"/>
</dbReference>
<reference evidence="10 11" key="1">
    <citation type="submission" date="2023-09" db="EMBL/GenBank/DDBJ databases">
        <authorList>
            <person name="Rey-Velasco X."/>
        </authorList>
    </citation>
    <scope>NUCLEOTIDE SEQUENCE [LARGE SCALE GENOMIC DNA]</scope>
    <source>
        <strain evidence="10 11">W335</strain>
    </source>
</reference>
<comment type="similarity">
    <text evidence="7">Belongs to the adenylyl cyclase class-4/guanylyl cyclase family.</text>
</comment>
<keyword evidence="10" id="KW-0808">Transferase</keyword>
<evidence type="ECO:0000259" key="9">
    <source>
        <dbReference type="PROSITE" id="PS50125"/>
    </source>
</evidence>
<evidence type="ECO:0000313" key="10">
    <source>
        <dbReference type="EMBL" id="MDT0634623.1"/>
    </source>
</evidence>
<dbReference type="InterPro" id="IPR050401">
    <property type="entry name" value="Cyclic_nucleotide_synthase"/>
</dbReference>
<keyword evidence="2 8" id="KW-0812">Transmembrane</keyword>
<evidence type="ECO:0000256" key="6">
    <source>
        <dbReference type="ARBA" id="ARBA00023239"/>
    </source>
</evidence>
<dbReference type="InterPro" id="IPR018297">
    <property type="entry name" value="A/G_cyclase_CS"/>
</dbReference>
<keyword evidence="10" id="KW-0548">Nucleotidyltransferase</keyword>
<dbReference type="InterPro" id="IPR029787">
    <property type="entry name" value="Nucleotide_cyclase"/>
</dbReference>
<evidence type="ECO:0000256" key="2">
    <source>
        <dbReference type="ARBA" id="ARBA00022692"/>
    </source>
</evidence>
<dbReference type="Pfam" id="PF00211">
    <property type="entry name" value="Guanylate_cyc"/>
    <property type="match status" value="1"/>
</dbReference>
<evidence type="ECO:0000256" key="5">
    <source>
        <dbReference type="ARBA" id="ARBA00023136"/>
    </source>
</evidence>
<evidence type="ECO:0000256" key="4">
    <source>
        <dbReference type="ARBA" id="ARBA00022989"/>
    </source>
</evidence>
<feature type="domain" description="Guanylate cyclase" evidence="9">
    <location>
        <begin position="247"/>
        <end position="374"/>
    </location>
</feature>
<proteinExistence type="inferred from homology"/>
<dbReference type="Gene3D" id="3.30.70.1230">
    <property type="entry name" value="Nucleotide cyclase"/>
    <property type="match status" value="1"/>
</dbReference>
<accession>A0ABU3BZ80</accession>
<keyword evidence="3" id="KW-0547">Nucleotide-binding</keyword>
<feature type="transmembrane region" description="Helical" evidence="8">
    <location>
        <begin position="114"/>
        <end position="131"/>
    </location>
</feature>
<keyword evidence="6 7" id="KW-0456">Lyase</keyword>
<keyword evidence="5 8" id="KW-0472">Membrane</keyword>
<comment type="caution">
    <text evidence="10">The sequence shown here is derived from an EMBL/GenBank/DDBJ whole genome shotgun (WGS) entry which is preliminary data.</text>
</comment>
<protein>
    <submittedName>
        <fullName evidence="10">Adenylate/guanylate cyclase domain-containing protein</fullName>
        <ecNumber evidence="10">2.7.7.-</ecNumber>
    </submittedName>
</protein>
<keyword evidence="11" id="KW-1185">Reference proteome</keyword>
<dbReference type="EMBL" id="JAVRIB010000005">
    <property type="protein sequence ID" value="MDT0634623.1"/>
    <property type="molecule type" value="Genomic_DNA"/>
</dbReference>
<dbReference type="PANTHER" id="PTHR11920">
    <property type="entry name" value="GUANYLYL CYCLASE"/>
    <property type="match status" value="1"/>
</dbReference>
<gene>
    <name evidence="10" type="ORF">RM532_06610</name>
</gene>
<evidence type="ECO:0000313" key="11">
    <source>
        <dbReference type="Proteomes" id="UP001251857"/>
    </source>
</evidence>